<evidence type="ECO:0000259" key="7">
    <source>
        <dbReference type="PROSITE" id="PS50249"/>
    </source>
</evidence>
<keyword evidence="5" id="KW-0862">Zinc</keyword>
<dbReference type="GO" id="GO:0006508">
    <property type="term" value="P:proteolysis"/>
    <property type="evidence" value="ECO:0007669"/>
    <property type="project" value="UniProtKB-KW"/>
</dbReference>
<dbReference type="Gene3D" id="3.40.140.10">
    <property type="entry name" value="Cytidine Deaminase, domain 2"/>
    <property type="match status" value="1"/>
</dbReference>
<comment type="caution">
    <text evidence="8">The sequence shown here is derived from an EMBL/GenBank/DDBJ whole genome shotgun (WGS) entry which is preliminary data.</text>
</comment>
<name>A0A6V7RM41_9STAP</name>
<evidence type="ECO:0000256" key="1">
    <source>
        <dbReference type="ARBA" id="ARBA00010243"/>
    </source>
</evidence>
<dbReference type="PROSITE" id="PS50249">
    <property type="entry name" value="MPN"/>
    <property type="match status" value="1"/>
</dbReference>
<evidence type="ECO:0000256" key="5">
    <source>
        <dbReference type="ARBA" id="ARBA00022833"/>
    </source>
</evidence>
<sequence length="144" mass="16650">MHKIYSLLSKKAQAYVETMELKEVLNILFFMNNENFTRRDKEKLIAVHETIIEYNTKEDIKEIRSPKEAYDFLKPKFIGNEQEEFHAIFLNTKNRIIHTEMVFKGSTNTCIVDPKCLYSRALKCSASAVIVAHSHPSGDPLTIV</sequence>
<keyword evidence="6" id="KW-0482">Metalloprotease</keyword>
<evidence type="ECO:0000313" key="8">
    <source>
        <dbReference type="EMBL" id="CAD2078650.1"/>
    </source>
</evidence>
<evidence type="ECO:0000256" key="2">
    <source>
        <dbReference type="ARBA" id="ARBA00022670"/>
    </source>
</evidence>
<dbReference type="EMBL" id="CAJEWD010000008">
    <property type="protein sequence ID" value="CAD2078650.1"/>
    <property type="molecule type" value="Genomic_DNA"/>
</dbReference>
<feature type="domain" description="MPN" evidence="7">
    <location>
        <begin position="62"/>
        <end position="144"/>
    </location>
</feature>
<dbReference type="Proteomes" id="UP000589351">
    <property type="component" value="Unassembled WGS sequence"/>
</dbReference>
<gene>
    <name evidence="8" type="ORF">JEODO184_01427</name>
</gene>
<keyword evidence="4" id="KW-0378">Hydrolase</keyword>
<dbReference type="GO" id="GO:0046872">
    <property type="term" value="F:metal ion binding"/>
    <property type="evidence" value="ECO:0007669"/>
    <property type="project" value="UniProtKB-KW"/>
</dbReference>
<keyword evidence="9" id="KW-1185">Reference proteome</keyword>
<evidence type="ECO:0000256" key="3">
    <source>
        <dbReference type="ARBA" id="ARBA00022723"/>
    </source>
</evidence>
<reference evidence="8 9" key="1">
    <citation type="submission" date="2020-07" db="EMBL/GenBank/DDBJ databases">
        <authorList>
            <person name="Criscuolo A."/>
        </authorList>
    </citation>
    <scope>NUCLEOTIDE SEQUENCE [LARGE SCALE GENOMIC DNA]</scope>
    <source>
        <strain evidence="8">CIP111649</strain>
    </source>
</reference>
<accession>A0A6V7RM41</accession>
<dbReference type="InterPro" id="IPR025657">
    <property type="entry name" value="RadC_JAB"/>
</dbReference>
<dbReference type="InterPro" id="IPR001405">
    <property type="entry name" value="UPF0758"/>
</dbReference>
<dbReference type="GO" id="GO:0008237">
    <property type="term" value="F:metallopeptidase activity"/>
    <property type="evidence" value="ECO:0007669"/>
    <property type="project" value="UniProtKB-KW"/>
</dbReference>
<evidence type="ECO:0000256" key="4">
    <source>
        <dbReference type="ARBA" id="ARBA00022801"/>
    </source>
</evidence>
<dbReference type="AlphaFoldDB" id="A0A6V7RM41"/>
<keyword evidence="3" id="KW-0479">Metal-binding</keyword>
<organism evidence="8 9">
    <name type="scientific">Jeotgalicoccus meleagridis</name>
    <dbReference type="NCBI Taxonomy" id="2759181"/>
    <lineage>
        <taxon>Bacteria</taxon>
        <taxon>Bacillati</taxon>
        <taxon>Bacillota</taxon>
        <taxon>Bacilli</taxon>
        <taxon>Bacillales</taxon>
        <taxon>Staphylococcaceae</taxon>
        <taxon>Jeotgalicoccus</taxon>
    </lineage>
</organism>
<evidence type="ECO:0000313" key="9">
    <source>
        <dbReference type="Proteomes" id="UP000589351"/>
    </source>
</evidence>
<protein>
    <recommendedName>
        <fullName evidence="7">MPN domain-containing protein</fullName>
    </recommendedName>
</protein>
<evidence type="ECO:0000256" key="6">
    <source>
        <dbReference type="ARBA" id="ARBA00023049"/>
    </source>
</evidence>
<dbReference type="RefSeq" id="WP_185125922.1">
    <property type="nucleotide sequence ID" value="NZ_CAJEWD010000008.1"/>
</dbReference>
<proteinExistence type="inferred from homology"/>
<dbReference type="InterPro" id="IPR037518">
    <property type="entry name" value="MPN"/>
</dbReference>
<comment type="similarity">
    <text evidence="1">Belongs to the UPF0758 family.</text>
</comment>
<dbReference type="PANTHER" id="PTHR30471">
    <property type="entry name" value="DNA REPAIR PROTEIN RADC"/>
    <property type="match status" value="1"/>
</dbReference>
<dbReference type="PANTHER" id="PTHR30471:SF3">
    <property type="entry name" value="UPF0758 PROTEIN YEES-RELATED"/>
    <property type="match status" value="1"/>
</dbReference>
<dbReference type="Pfam" id="PF04002">
    <property type="entry name" value="RadC"/>
    <property type="match status" value="1"/>
</dbReference>
<keyword evidence="2" id="KW-0645">Protease</keyword>